<feature type="repeat" description="WD" evidence="8">
    <location>
        <begin position="714"/>
        <end position="747"/>
    </location>
</feature>
<feature type="repeat" description="WD" evidence="8">
    <location>
        <begin position="630"/>
        <end position="661"/>
    </location>
</feature>
<keyword evidence="7" id="KW-0539">Nucleus</keyword>
<dbReference type="PRINTS" id="PR00320">
    <property type="entry name" value="GPROTEINBRPT"/>
</dbReference>
<keyword evidence="6" id="KW-0804">Transcription</keyword>
<dbReference type="InterPro" id="IPR001680">
    <property type="entry name" value="WD40_rpt"/>
</dbReference>
<feature type="compositionally biased region" description="Basic and acidic residues" evidence="9">
    <location>
        <begin position="22"/>
        <end position="45"/>
    </location>
</feature>
<feature type="region of interest" description="Disordered" evidence="9">
    <location>
        <begin position="498"/>
        <end position="520"/>
    </location>
</feature>
<evidence type="ECO:0000256" key="7">
    <source>
        <dbReference type="ARBA" id="ARBA00023242"/>
    </source>
</evidence>
<dbReference type="GO" id="GO:0005730">
    <property type="term" value="C:nucleolus"/>
    <property type="evidence" value="ECO:0007669"/>
    <property type="project" value="EnsemblMetazoa"/>
</dbReference>
<evidence type="ECO:0000313" key="12">
    <source>
        <dbReference type="Proteomes" id="UP000002282"/>
    </source>
</evidence>
<evidence type="ECO:0000256" key="3">
    <source>
        <dbReference type="ARBA" id="ARBA00022574"/>
    </source>
</evidence>
<dbReference type="InterPro" id="IPR019775">
    <property type="entry name" value="WD40_repeat_CS"/>
</dbReference>
<evidence type="ECO:0000256" key="5">
    <source>
        <dbReference type="ARBA" id="ARBA00023015"/>
    </source>
</evidence>
<dbReference type="KEGG" id="dya:Dyak_GE20275"/>
<protein>
    <recommendedName>
        <fullName evidence="10">TFIID subunit TAF5 NTD2 domain-containing protein</fullName>
    </recommendedName>
</protein>
<feature type="compositionally biased region" description="Low complexity" evidence="9">
    <location>
        <begin position="203"/>
        <end position="219"/>
    </location>
</feature>
<evidence type="ECO:0000313" key="11">
    <source>
        <dbReference type="EMBL" id="EDW94002.1"/>
    </source>
</evidence>
<dbReference type="InterPro" id="IPR037264">
    <property type="entry name" value="TFIID_NTD2_sf"/>
</dbReference>
<feature type="region of interest" description="Disordered" evidence="9">
    <location>
        <begin position="1"/>
        <end position="53"/>
    </location>
</feature>
<dbReference type="SUPFAM" id="SSF160897">
    <property type="entry name" value="Taf5 N-terminal domain-like"/>
    <property type="match status" value="1"/>
</dbReference>
<dbReference type="AlphaFoldDB" id="B4PE06"/>
<reference evidence="11 12" key="2">
    <citation type="journal article" date="2007" name="PLoS Biol.">
        <title>Principles of genome evolution in the Drosophila melanogaster species group.</title>
        <authorList>
            <person name="Ranz J.M."/>
            <person name="Maurin D."/>
            <person name="Chan Y.S."/>
            <person name="von Grotthuss M."/>
            <person name="Hillier L.W."/>
            <person name="Roote J."/>
            <person name="Ashburner M."/>
            <person name="Bergman C.M."/>
        </authorList>
    </citation>
    <scope>NUCLEOTIDE SEQUENCE [LARGE SCALE GENOMIC DNA]</scope>
    <source>
        <strain evidence="12">Tai18E2 / Tucson 14021-0261.01</strain>
    </source>
</reference>
<dbReference type="CDD" id="cd00200">
    <property type="entry name" value="WD40"/>
    <property type="match status" value="1"/>
</dbReference>
<dbReference type="PANTHER" id="PTHR19879:SF1">
    <property type="entry name" value="CANNONBALL-RELATED"/>
    <property type="match status" value="1"/>
</dbReference>
<dbReference type="Pfam" id="PF04494">
    <property type="entry name" value="TFIID_NTD2"/>
    <property type="match status" value="1"/>
</dbReference>
<dbReference type="GO" id="GO:0010468">
    <property type="term" value="P:regulation of gene expression"/>
    <property type="evidence" value="ECO:0007669"/>
    <property type="project" value="EnsemblMetazoa"/>
</dbReference>
<accession>B4PE06</accession>
<evidence type="ECO:0000256" key="6">
    <source>
        <dbReference type="ARBA" id="ARBA00023163"/>
    </source>
</evidence>
<evidence type="ECO:0000256" key="9">
    <source>
        <dbReference type="SAM" id="MobiDB-lite"/>
    </source>
</evidence>
<feature type="compositionally biased region" description="Basic and acidic residues" evidence="9">
    <location>
        <begin position="165"/>
        <end position="174"/>
    </location>
</feature>
<dbReference type="GO" id="GO:0016251">
    <property type="term" value="F:RNA polymerase II general transcription initiation factor activity"/>
    <property type="evidence" value="ECO:0007669"/>
    <property type="project" value="TreeGrafter"/>
</dbReference>
<dbReference type="InterPro" id="IPR020472">
    <property type="entry name" value="WD40_PAC1"/>
</dbReference>
<dbReference type="Gene3D" id="2.130.10.10">
    <property type="entry name" value="YVTN repeat-like/Quinoprotein amine dehydrogenase"/>
    <property type="match status" value="2"/>
</dbReference>
<feature type="region of interest" description="Disordered" evidence="9">
    <location>
        <begin position="162"/>
        <end position="245"/>
    </location>
</feature>
<evidence type="ECO:0000256" key="4">
    <source>
        <dbReference type="ARBA" id="ARBA00022737"/>
    </source>
</evidence>
<dbReference type="InterPro" id="IPR015943">
    <property type="entry name" value="WD40/YVTN_repeat-like_dom_sf"/>
</dbReference>
<dbReference type="PROSITE" id="PS00678">
    <property type="entry name" value="WD_REPEATS_1"/>
    <property type="match status" value="1"/>
</dbReference>
<dbReference type="HOGENOM" id="CLU_006529_0_0_1"/>
<dbReference type="eggNOG" id="KOG0263">
    <property type="taxonomic scope" value="Eukaryota"/>
</dbReference>
<feature type="domain" description="TFIID subunit TAF5 NTD2" evidence="10">
    <location>
        <begin position="329"/>
        <end position="438"/>
    </location>
</feature>
<dbReference type="PANTHER" id="PTHR19879">
    <property type="entry name" value="TRANSCRIPTION INITIATION FACTOR TFIID"/>
    <property type="match status" value="1"/>
</dbReference>
<evidence type="ECO:0000256" key="2">
    <source>
        <dbReference type="ARBA" id="ARBA00009435"/>
    </source>
</evidence>
<dbReference type="Gene3D" id="1.25.40.500">
    <property type="entry name" value="TFIID subunit TAF5, NTD2 domain"/>
    <property type="match status" value="1"/>
</dbReference>
<dbReference type="GO" id="GO:0007286">
    <property type="term" value="P:spermatid development"/>
    <property type="evidence" value="ECO:0007669"/>
    <property type="project" value="EnsemblMetazoa"/>
</dbReference>
<feature type="compositionally biased region" description="Basic and acidic residues" evidence="9">
    <location>
        <begin position="78"/>
        <end position="95"/>
    </location>
</feature>
<comment type="similarity">
    <text evidence="2">Belongs to the WD repeat TAF5 family.</text>
</comment>
<keyword evidence="3 8" id="KW-0853">WD repeat</keyword>
<dbReference type="InterPro" id="IPR036322">
    <property type="entry name" value="WD40_repeat_dom_sf"/>
</dbReference>
<dbReference type="PhylomeDB" id="B4PE06"/>
<dbReference type="Pfam" id="PF00400">
    <property type="entry name" value="WD40"/>
    <property type="match status" value="5"/>
</dbReference>
<feature type="compositionally biased region" description="Acidic residues" evidence="9">
    <location>
        <begin position="220"/>
        <end position="236"/>
    </location>
</feature>
<dbReference type="PROSITE" id="PS50082">
    <property type="entry name" value="WD_REPEATS_2"/>
    <property type="match status" value="5"/>
</dbReference>
<dbReference type="SUPFAM" id="SSF50978">
    <property type="entry name" value="WD40 repeat-like"/>
    <property type="match status" value="1"/>
</dbReference>
<feature type="repeat" description="WD" evidence="8">
    <location>
        <begin position="798"/>
        <end position="832"/>
    </location>
</feature>
<dbReference type="EMBL" id="CM000159">
    <property type="protein sequence ID" value="EDW94002.1"/>
    <property type="molecule type" value="Genomic_DNA"/>
</dbReference>
<evidence type="ECO:0000259" key="10">
    <source>
        <dbReference type="Pfam" id="PF04494"/>
    </source>
</evidence>
<dbReference type="GO" id="GO:0007141">
    <property type="term" value="P:male meiosis I"/>
    <property type="evidence" value="ECO:0007669"/>
    <property type="project" value="EnsemblMetazoa"/>
</dbReference>
<evidence type="ECO:0000256" key="1">
    <source>
        <dbReference type="ARBA" id="ARBA00004123"/>
    </source>
</evidence>
<sequence length="949" mass="108891">MDITIPSSDEVYIISDSDDSRDEIRKELMKLEEKEKTKNKEKPRNESSQTKMNKWYLKEFEDLMGLEIADSDDELDIDDRKSEKSSSSESDKTTDSDDSNSDGSPTEWINNVKNVNLFAFNKSNEDSQPNASEEMPPMPVFSGPMPSMPIYDAETCQFEMVAPIKEPDIIKDGNEVTMPNESENSDSESEKEKSQPDEEDNLFDSNSSSSFSFSSLLNETDSDYEDDDSQTDFDEQCSEKKPTYWEEMSLRPVDRGEISQEELMAILKEDESLTNPKEGLNSSDHRSDCDIDEAIKSRDGLDFYEDRAEFPENRENVSLLVIKEDSAFADYELAVKKLIKLIQSAPSHYKYEIYILLYPFMVITYLQMMAGEKMQRARMFLIRFQDHLDDSYIPRIMKLRDICKPAEIPNKARKLLAGHEKVKIEMSEGAFRQLLLCSQDWSRGQQEKLLSHFQIQSYSEDDKPQQRFAIGQPHLAPICYDAPEPLNKKDFAARPFFQKRRKKRNEPQASKNLHLPPVNRVYTPNPKRMDLLHMKNDEQHRMKLDRDNLPSTYLYTTSPSDEVVICANFSEGISMLALGTVSSKVYVFSLKPSKLVQVKAAQWLKVLDTGMAGVDKGMLDPTKKYTRRTLYGHQGPVYGCSFNPEDRFLLTCSEDFSVRLWCLLSWSCVVIFPGHLAPVCFVVYAPRGYYFATASDDCMARVWMQDNRKPARVLQGHLAELGVCLFHPNRHYIATGSADCTVRIWDIVRALQVRLFRGHKDRITALTYSICGRYLVSGGDDNLIMIWDTANEILMQFLDHHKATINTMEIALDNNLLVVGGQDCQLSVWDFEMVIKNYLGRAKASRMKNQAESQESSVKHLLVGSFRSKGAPFYMIRFTRRNLLLGFCVAPRGSENDVLDVKPNQPKVEMKEELGEWLEFLDLIKWKACIDLKDTIHLDTSQAEKENKS</sequence>
<feature type="repeat" description="WD" evidence="8">
    <location>
        <begin position="672"/>
        <end position="703"/>
    </location>
</feature>
<keyword evidence="5" id="KW-0805">Transcription regulation</keyword>
<feature type="region of interest" description="Disordered" evidence="9">
    <location>
        <begin position="68"/>
        <end position="150"/>
    </location>
</feature>
<dbReference type="OMA" id="LWCLLSW"/>
<dbReference type="SMART" id="SM00320">
    <property type="entry name" value="WD40"/>
    <property type="match status" value="6"/>
</dbReference>
<dbReference type="PROSITE" id="PS50294">
    <property type="entry name" value="WD_REPEATS_REGION"/>
    <property type="match status" value="5"/>
</dbReference>
<proteinExistence type="inferred from homology"/>
<keyword evidence="12" id="KW-1185">Reference proteome</keyword>
<organism evidence="11 12">
    <name type="scientific">Drosophila yakuba</name>
    <name type="common">Fruit fly</name>
    <dbReference type="NCBI Taxonomy" id="7245"/>
    <lineage>
        <taxon>Eukaryota</taxon>
        <taxon>Metazoa</taxon>
        <taxon>Ecdysozoa</taxon>
        <taxon>Arthropoda</taxon>
        <taxon>Hexapoda</taxon>
        <taxon>Insecta</taxon>
        <taxon>Pterygota</taxon>
        <taxon>Neoptera</taxon>
        <taxon>Endopterygota</taxon>
        <taxon>Diptera</taxon>
        <taxon>Brachycera</taxon>
        <taxon>Muscomorpha</taxon>
        <taxon>Ephydroidea</taxon>
        <taxon>Drosophilidae</taxon>
        <taxon>Drosophila</taxon>
        <taxon>Sophophora</taxon>
    </lineage>
</organism>
<name>B4PE06_DROYA</name>
<dbReference type="GO" id="GO:0001673">
    <property type="term" value="C:male germ cell nucleus"/>
    <property type="evidence" value="ECO:0007669"/>
    <property type="project" value="EnsemblMetazoa"/>
</dbReference>
<reference evidence="11 12" key="1">
    <citation type="journal article" date="2007" name="Nature">
        <title>Evolution of genes and genomes on the Drosophila phylogeny.</title>
        <authorList>
            <consortium name="Drosophila 12 Genomes Consortium"/>
            <person name="Clark A.G."/>
            <person name="Eisen M.B."/>
            <person name="Smith D.R."/>
            <person name="Bergman C.M."/>
            <person name="Oliver B."/>
            <person name="Markow T.A."/>
            <person name="Kaufman T.C."/>
            <person name="Kellis M."/>
            <person name="Gelbart W."/>
            <person name="Iyer V.N."/>
            <person name="Pollard D.A."/>
            <person name="Sackton T.B."/>
            <person name="Larracuente A.M."/>
            <person name="Singh N.D."/>
            <person name="Abad J.P."/>
            <person name="Abt D.N."/>
            <person name="Adryan B."/>
            <person name="Aguade M."/>
            <person name="Akashi H."/>
            <person name="Anderson W.W."/>
            <person name="Aquadro C.F."/>
            <person name="Ardell D.H."/>
            <person name="Arguello R."/>
            <person name="Artieri C.G."/>
            <person name="Barbash D.A."/>
            <person name="Barker D."/>
            <person name="Barsanti P."/>
            <person name="Batterham P."/>
            <person name="Batzoglou S."/>
            <person name="Begun D."/>
            <person name="Bhutkar A."/>
            <person name="Blanco E."/>
            <person name="Bosak S.A."/>
            <person name="Bradley R.K."/>
            <person name="Brand A.D."/>
            <person name="Brent M.R."/>
            <person name="Brooks A.N."/>
            <person name="Brown R.H."/>
            <person name="Butlin R.K."/>
            <person name="Caggese C."/>
            <person name="Calvi B.R."/>
            <person name="Bernardo de Carvalho A."/>
            <person name="Caspi A."/>
            <person name="Castrezana S."/>
            <person name="Celniker S.E."/>
            <person name="Chang J.L."/>
            <person name="Chapple C."/>
            <person name="Chatterji S."/>
            <person name="Chinwalla A."/>
            <person name="Civetta A."/>
            <person name="Clifton S.W."/>
            <person name="Comeron J.M."/>
            <person name="Costello J.C."/>
            <person name="Coyne J.A."/>
            <person name="Daub J."/>
            <person name="David R.G."/>
            <person name="Delcher A.L."/>
            <person name="Delehaunty K."/>
            <person name="Do C.B."/>
            <person name="Ebling H."/>
            <person name="Edwards K."/>
            <person name="Eickbush T."/>
            <person name="Evans J.D."/>
            <person name="Filipski A."/>
            <person name="Findeiss S."/>
            <person name="Freyhult E."/>
            <person name="Fulton L."/>
            <person name="Fulton R."/>
            <person name="Garcia A.C."/>
            <person name="Gardiner A."/>
            <person name="Garfield D.A."/>
            <person name="Garvin B.E."/>
            <person name="Gibson G."/>
            <person name="Gilbert D."/>
            <person name="Gnerre S."/>
            <person name="Godfrey J."/>
            <person name="Good R."/>
            <person name="Gotea V."/>
            <person name="Gravely B."/>
            <person name="Greenberg A.J."/>
            <person name="Griffiths-Jones S."/>
            <person name="Gross S."/>
            <person name="Guigo R."/>
            <person name="Gustafson E.A."/>
            <person name="Haerty W."/>
            <person name="Hahn M.W."/>
            <person name="Halligan D.L."/>
            <person name="Halpern A.L."/>
            <person name="Halter G.M."/>
            <person name="Han M.V."/>
            <person name="Heger A."/>
            <person name="Hillier L."/>
            <person name="Hinrichs A.S."/>
            <person name="Holmes I."/>
            <person name="Hoskins R.A."/>
            <person name="Hubisz M.J."/>
            <person name="Hultmark D."/>
            <person name="Huntley M.A."/>
            <person name="Jaffe D.B."/>
            <person name="Jagadeeshan S."/>
            <person name="Jeck W.R."/>
            <person name="Johnson J."/>
            <person name="Jones C.D."/>
            <person name="Jordan W.C."/>
            <person name="Karpen G.H."/>
            <person name="Kataoka E."/>
            <person name="Keightley P.D."/>
            <person name="Kheradpour P."/>
            <person name="Kirkness E.F."/>
            <person name="Koerich L.B."/>
            <person name="Kristiansen K."/>
            <person name="Kudrna D."/>
            <person name="Kulathinal R.J."/>
            <person name="Kumar S."/>
            <person name="Kwok R."/>
            <person name="Lander E."/>
            <person name="Langley C.H."/>
            <person name="Lapoint R."/>
            <person name="Lazzaro B.P."/>
            <person name="Lee S.J."/>
            <person name="Levesque L."/>
            <person name="Li R."/>
            <person name="Lin C.F."/>
            <person name="Lin M.F."/>
            <person name="Lindblad-Toh K."/>
            <person name="Llopart A."/>
            <person name="Long M."/>
            <person name="Low L."/>
            <person name="Lozovsky E."/>
            <person name="Lu J."/>
            <person name="Luo M."/>
            <person name="Machado C.A."/>
            <person name="Makalowski W."/>
            <person name="Marzo M."/>
            <person name="Matsuda M."/>
            <person name="Matzkin L."/>
            <person name="McAllister B."/>
            <person name="McBride C.S."/>
            <person name="McKernan B."/>
            <person name="McKernan K."/>
            <person name="Mendez-Lago M."/>
            <person name="Minx P."/>
            <person name="Mollenhauer M.U."/>
            <person name="Montooth K."/>
            <person name="Mount S.M."/>
            <person name="Mu X."/>
            <person name="Myers E."/>
            <person name="Negre B."/>
            <person name="Newfeld S."/>
            <person name="Nielsen R."/>
            <person name="Noor M.A."/>
            <person name="O'Grady P."/>
            <person name="Pachter L."/>
            <person name="Papaceit M."/>
            <person name="Parisi M.J."/>
            <person name="Parisi M."/>
            <person name="Parts L."/>
            <person name="Pedersen J.S."/>
            <person name="Pesole G."/>
            <person name="Phillippy A.M."/>
            <person name="Ponting C.P."/>
            <person name="Pop M."/>
            <person name="Porcelli D."/>
            <person name="Powell J.R."/>
            <person name="Prohaska S."/>
            <person name="Pruitt K."/>
            <person name="Puig M."/>
            <person name="Quesneville H."/>
            <person name="Ram K.R."/>
            <person name="Rand D."/>
            <person name="Rasmussen M.D."/>
            <person name="Reed L.K."/>
            <person name="Reenan R."/>
            <person name="Reily A."/>
            <person name="Remington K.A."/>
            <person name="Rieger T.T."/>
            <person name="Ritchie M.G."/>
            <person name="Robin C."/>
            <person name="Rogers Y.H."/>
            <person name="Rohde C."/>
            <person name="Rozas J."/>
            <person name="Rubenfield M.J."/>
            <person name="Ruiz A."/>
            <person name="Russo S."/>
            <person name="Salzberg S.L."/>
            <person name="Sanchez-Gracia A."/>
            <person name="Saranga D.J."/>
            <person name="Sato H."/>
            <person name="Schaeffer S.W."/>
            <person name="Schatz M.C."/>
            <person name="Schlenke T."/>
            <person name="Schwartz R."/>
            <person name="Segarra C."/>
            <person name="Singh R.S."/>
            <person name="Sirot L."/>
            <person name="Sirota M."/>
            <person name="Sisneros N.B."/>
            <person name="Smith C.D."/>
            <person name="Smith T.F."/>
            <person name="Spieth J."/>
            <person name="Stage D.E."/>
            <person name="Stark A."/>
            <person name="Stephan W."/>
            <person name="Strausberg R.L."/>
            <person name="Strempel S."/>
            <person name="Sturgill D."/>
            <person name="Sutton G."/>
            <person name="Sutton G.G."/>
            <person name="Tao W."/>
            <person name="Teichmann S."/>
            <person name="Tobari Y.N."/>
            <person name="Tomimura Y."/>
            <person name="Tsolas J.M."/>
            <person name="Valente V.L."/>
            <person name="Venter E."/>
            <person name="Venter J.C."/>
            <person name="Vicario S."/>
            <person name="Vieira F.G."/>
            <person name="Vilella A.J."/>
            <person name="Villasante A."/>
            <person name="Walenz B."/>
            <person name="Wang J."/>
            <person name="Wasserman M."/>
            <person name="Watts T."/>
            <person name="Wilson D."/>
            <person name="Wilson R.K."/>
            <person name="Wing R.A."/>
            <person name="Wolfner M.F."/>
            <person name="Wong A."/>
            <person name="Wong G.K."/>
            <person name="Wu C.I."/>
            <person name="Wu G."/>
            <person name="Yamamoto D."/>
            <person name="Yang H.P."/>
            <person name="Yang S.P."/>
            <person name="Yorke J.A."/>
            <person name="Yoshida K."/>
            <person name="Zdobnov E."/>
            <person name="Zhang P."/>
            <person name="Zhang Y."/>
            <person name="Zimin A.V."/>
            <person name="Baldwin J."/>
            <person name="Abdouelleil A."/>
            <person name="Abdulkadir J."/>
            <person name="Abebe A."/>
            <person name="Abera B."/>
            <person name="Abreu J."/>
            <person name="Acer S.C."/>
            <person name="Aftuck L."/>
            <person name="Alexander A."/>
            <person name="An P."/>
            <person name="Anderson E."/>
            <person name="Anderson S."/>
            <person name="Arachi H."/>
            <person name="Azer M."/>
            <person name="Bachantsang P."/>
            <person name="Barry A."/>
            <person name="Bayul T."/>
            <person name="Berlin A."/>
            <person name="Bessette D."/>
            <person name="Bloom T."/>
            <person name="Blye J."/>
            <person name="Boguslavskiy L."/>
            <person name="Bonnet C."/>
            <person name="Boukhgalter B."/>
            <person name="Bourzgui I."/>
            <person name="Brown A."/>
            <person name="Cahill P."/>
            <person name="Channer S."/>
            <person name="Cheshatsang Y."/>
            <person name="Chuda L."/>
            <person name="Citroen M."/>
            <person name="Collymore A."/>
            <person name="Cooke P."/>
            <person name="Costello M."/>
            <person name="D'Aco K."/>
            <person name="Daza R."/>
            <person name="De Haan G."/>
            <person name="DeGray S."/>
            <person name="DeMaso C."/>
            <person name="Dhargay N."/>
            <person name="Dooley K."/>
            <person name="Dooley E."/>
            <person name="Doricent M."/>
            <person name="Dorje P."/>
            <person name="Dorjee K."/>
            <person name="Dupes A."/>
            <person name="Elong R."/>
            <person name="Falk J."/>
            <person name="Farina A."/>
            <person name="Faro S."/>
            <person name="Ferguson D."/>
            <person name="Fisher S."/>
            <person name="Foley C.D."/>
            <person name="Franke A."/>
            <person name="Friedrich D."/>
            <person name="Gadbois L."/>
            <person name="Gearin G."/>
            <person name="Gearin C.R."/>
            <person name="Giannoukos G."/>
            <person name="Goode T."/>
            <person name="Graham J."/>
            <person name="Grandbois E."/>
            <person name="Grewal S."/>
            <person name="Gyaltsen K."/>
            <person name="Hafez N."/>
            <person name="Hagos B."/>
            <person name="Hall J."/>
            <person name="Henson C."/>
            <person name="Hollinger A."/>
            <person name="Honan T."/>
            <person name="Huard M.D."/>
            <person name="Hughes L."/>
            <person name="Hurhula B."/>
            <person name="Husby M.E."/>
            <person name="Kamat A."/>
            <person name="Kanga B."/>
            <person name="Kashin S."/>
            <person name="Khazanovich D."/>
            <person name="Kisner P."/>
            <person name="Lance K."/>
            <person name="Lara M."/>
            <person name="Lee W."/>
            <person name="Lennon N."/>
            <person name="Letendre F."/>
            <person name="LeVine R."/>
            <person name="Lipovsky A."/>
            <person name="Liu X."/>
            <person name="Liu J."/>
            <person name="Liu S."/>
            <person name="Lokyitsang T."/>
            <person name="Lokyitsang Y."/>
            <person name="Lubonja R."/>
            <person name="Lui A."/>
            <person name="MacDonald P."/>
            <person name="Magnisalis V."/>
            <person name="Maru K."/>
            <person name="Matthews C."/>
            <person name="McCusker W."/>
            <person name="McDonough S."/>
            <person name="Mehta T."/>
            <person name="Meldrim J."/>
            <person name="Meneus L."/>
            <person name="Mihai O."/>
            <person name="Mihalev A."/>
            <person name="Mihova T."/>
            <person name="Mittelman R."/>
            <person name="Mlenga V."/>
            <person name="Montmayeur A."/>
            <person name="Mulrain L."/>
            <person name="Navidi A."/>
            <person name="Naylor J."/>
            <person name="Negash T."/>
            <person name="Nguyen T."/>
            <person name="Nguyen N."/>
            <person name="Nicol R."/>
            <person name="Norbu C."/>
            <person name="Norbu N."/>
            <person name="Novod N."/>
            <person name="O'Neill B."/>
            <person name="Osman S."/>
            <person name="Markiewicz E."/>
            <person name="Oyono O.L."/>
            <person name="Patti C."/>
            <person name="Phunkhang P."/>
            <person name="Pierre F."/>
            <person name="Priest M."/>
            <person name="Raghuraman S."/>
            <person name="Rege F."/>
            <person name="Reyes R."/>
            <person name="Rise C."/>
            <person name="Rogov P."/>
            <person name="Ross K."/>
            <person name="Ryan E."/>
            <person name="Settipalli S."/>
            <person name="Shea T."/>
            <person name="Sherpa N."/>
            <person name="Shi L."/>
            <person name="Shih D."/>
            <person name="Sparrow T."/>
            <person name="Spaulding J."/>
            <person name="Stalker J."/>
            <person name="Stange-Thomann N."/>
            <person name="Stavropoulos S."/>
            <person name="Stone C."/>
            <person name="Strader C."/>
            <person name="Tesfaye S."/>
            <person name="Thomson T."/>
            <person name="Thoulutsang Y."/>
            <person name="Thoulutsang D."/>
            <person name="Topham K."/>
            <person name="Topping I."/>
            <person name="Tsamla T."/>
            <person name="Vassiliev H."/>
            <person name="Vo A."/>
            <person name="Wangchuk T."/>
            <person name="Wangdi T."/>
            <person name="Weiand M."/>
            <person name="Wilkinson J."/>
            <person name="Wilson A."/>
            <person name="Yadav S."/>
            <person name="Young G."/>
            <person name="Yu Q."/>
            <person name="Zembek L."/>
            <person name="Zhong D."/>
            <person name="Zimmer A."/>
            <person name="Zwirko Z."/>
            <person name="Jaffe D.B."/>
            <person name="Alvarez P."/>
            <person name="Brockman W."/>
            <person name="Butler J."/>
            <person name="Chin C."/>
            <person name="Gnerre S."/>
            <person name="Grabherr M."/>
            <person name="Kleber M."/>
            <person name="Mauceli E."/>
            <person name="MacCallum I."/>
        </authorList>
    </citation>
    <scope>NUCLEOTIDE SEQUENCE [LARGE SCALE GENOMIC DNA]</scope>
    <source>
        <strain evidence="12">Tai18E2 / Tucson 14021-0261.01</strain>
    </source>
</reference>
<evidence type="ECO:0000256" key="8">
    <source>
        <dbReference type="PROSITE-ProRule" id="PRU00221"/>
    </source>
</evidence>
<dbReference type="CDD" id="cd08044">
    <property type="entry name" value="TAF5_NTD2"/>
    <property type="match status" value="1"/>
</dbReference>
<gene>
    <name evidence="11" type="primary">Dyak\GE20275</name>
    <name evidence="11" type="synonym">dyak_GLEANR_4117</name>
    <name evidence="11" type="synonym">GE20275</name>
    <name evidence="11" type="ORF">Dyak_GE20275</name>
</gene>
<keyword evidence="4" id="KW-0677">Repeat</keyword>
<dbReference type="Proteomes" id="UP000002282">
    <property type="component" value="Chromosome 3L"/>
</dbReference>
<feature type="repeat" description="WD" evidence="8">
    <location>
        <begin position="756"/>
        <end position="788"/>
    </location>
</feature>
<comment type="subcellular location">
    <subcellularLocation>
        <location evidence="1">Nucleus</location>
    </subcellularLocation>
</comment>
<dbReference type="InterPro" id="IPR007582">
    <property type="entry name" value="TFIID_NTD2"/>
</dbReference>
<dbReference type="OrthoDB" id="10266330at2759"/>